<evidence type="ECO:0000256" key="7">
    <source>
        <dbReference type="ARBA" id="ARBA00023136"/>
    </source>
</evidence>
<feature type="region of interest" description="Disordered" evidence="10">
    <location>
        <begin position="442"/>
        <end position="472"/>
    </location>
</feature>
<dbReference type="GO" id="GO:0000750">
    <property type="term" value="P:pheromone-dependent signal transduction involved in conjugation with cellular fusion"/>
    <property type="evidence" value="ECO:0007669"/>
    <property type="project" value="TreeGrafter"/>
</dbReference>
<name>A0A8K0JLV4_9TREE</name>
<proteinExistence type="inferred from homology"/>
<evidence type="ECO:0008006" key="14">
    <source>
        <dbReference type="Google" id="ProtNLM"/>
    </source>
</evidence>
<evidence type="ECO:0000256" key="1">
    <source>
        <dbReference type="ARBA" id="ARBA00004141"/>
    </source>
</evidence>
<evidence type="ECO:0000256" key="5">
    <source>
        <dbReference type="ARBA" id="ARBA00022989"/>
    </source>
</evidence>
<evidence type="ECO:0000256" key="11">
    <source>
        <dbReference type="SAM" id="Phobius"/>
    </source>
</evidence>
<keyword evidence="7 11" id="KW-0472">Membrane</keyword>
<keyword evidence="8" id="KW-0675">Receptor</keyword>
<evidence type="ECO:0000256" key="8">
    <source>
        <dbReference type="ARBA" id="ARBA00023170"/>
    </source>
</evidence>
<feature type="transmembrane region" description="Helical" evidence="11">
    <location>
        <begin position="156"/>
        <end position="186"/>
    </location>
</feature>
<reference evidence="12" key="1">
    <citation type="submission" date="2020-04" db="EMBL/GenBank/DDBJ databases">
        <title>Analysis of mating type loci in Filobasidium floriforme.</title>
        <authorList>
            <person name="Nowrousian M."/>
        </authorList>
    </citation>
    <scope>NUCLEOTIDE SEQUENCE</scope>
    <source>
        <strain evidence="12">CBS 6242</strain>
    </source>
</reference>
<accession>A0A8K0JLV4</accession>
<dbReference type="GO" id="GO:0005886">
    <property type="term" value="C:plasma membrane"/>
    <property type="evidence" value="ECO:0007669"/>
    <property type="project" value="TreeGrafter"/>
</dbReference>
<dbReference type="GO" id="GO:0004932">
    <property type="term" value="F:mating-type factor pheromone receptor activity"/>
    <property type="evidence" value="ECO:0007669"/>
    <property type="project" value="InterPro"/>
</dbReference>
<dbReference type="PANTHER" id="PTHR28097:SF1">
    <property type="entry name" value="PHEROMONE A FACTOR RECEPTOR"/>
    <property type="match status" value="1"/>
</dbReference>
<feature type="transmembrane region" description="Helical" evidence="11">
    <location>
        <begin position="271"/>
        <end position="291"/>
    </location>
</feature>
<evidence type="ECO:0000313" key="13">
    <source>
        <dbReference type="Proteomes" id="UP000812966"/>
    </source>
</evidence>
<evidence type="ECO:0000256" key="10">
    <source>
        <dbReference type="SAM" id="MobiDB-lite"/>
    </source>
</evidence>
<evidence type="ECO:0000256" key="9">
    <source>
        <dbReference type="ARBA" id="ARBA00023224"/>
    </source>
</evidence>
<keyword evidence="3" id="KW-0589">Pheromone response</keyword>
<feature type="transmembrane region" description="Helical" evidence="11">
    <location>
        <begin position="35"/>
        <end position="54"/>
    </location>
</feature>
<dbReference type="InterPro" id="IPR001499">
    <property type="entry name" value="GPCR_STE3"/>
</dbReference>
<gene>
    <name evidence="12" type="ORF">FFLO_03956</name>
</gene>
<protein>
    <recommendedName>
        <fullName evidence="14">Pheromone receptor</fullName>
    </recommendedName>
</protein>
<dbReference type="PANTHER" id="PTHR28097">
    <property type="entry name" value="PHEROMONE A FACTOR RECEPTOR"/>
    <property type="match status" value="1"/>
</dbReference>
<keyword evidence="9" id="KW-0807">Transducer</keyword>
<evidence type="ECO:0000313" key="12">
    <source>
        <dbReference type="EMBL" id="KAG7532017.1"/>
    </source>
</evidence>
<feature type="transmembrane region" description="Helical" evidence="11">
    <location>
        <begin position="66"/>
        <end position="89"/>
    </location>
</feature>
<comment type="subcellular location">
    <subcellularLocation>
        <location evidence="1">Membrane</location>
        <topology evidence="1">Multi-pass membrane protein</topology>
    </subcellularLocation>
</comment>
<keyword evidence="13" id="KW-1185">Reference proteome</keyword>
<feature type="compositionally biased region" description="Low complexity" evidence="10">
    <location>
        <begin position="333"/>
        <end position="344"/>
    </location>
</feature>
<evidence type="ECO:0000256" key="2">
    <source>
        <dbReference type="ARBA" id="ARBA00011085"/>
    </source>
</evidence>
<feature type="transmembrane region" description="Helical" evidence="11">
    <location>
        <begin position="115"/>
        <end position="136"/>
    </location>
</feature>
<organism evidence="12 13">
    <name type="scientific">Filobasidium floriforme</name>
    <dbReference type="NCBI Taxonomy" id="5210"/>
    <lineage>
        <taxon>Eukaryota</taxon>
        <taxon>Fungi</taxon>
        <taxon>Dikarya</taxon>
        <taxon>Basidiomycota</taxon>
        <taxon>Agaricomycotina</taxon>
        <taxon>Tremellomycetes</taxon>
        <taxon>Filobasidiales</taxon>
        <taxon>Filobasidiaceae</taxon>
        <taxon>Filobasidium</taxon>
    </lineage>
</organism>
<keyword evidence="5 11" id="KW-1133">Transmembrane helix</keyword>
<comment type="similarity">
    <text evidence="2">Belongs to the G-protein coupled receptor 4 family.</text>
</comment>
<dbReference type="Proteomes" id="UP000812966">
    <property type="component" value="Unassembled WGS sequence"/>
</dbReference>
<dbReference type="PRINTS" id="PR00899">
    <property type="entry name" value="GPCRSTE3"/>
</dbReference>
<keyword evidence="6" id="KW-0297">G-protein coupled receptor</keyword>
<feature type="transmembrane region" description="Helical" evidence="11">
    <location>
        <begin position="6"/>
        <end position="23"/>
    </location>
</feature>
<evidence type="ECO:0000256" key="6">
    <source>
        <dbReference type="ARBA" id="ARBA00023040"/>
    </source>
</evidence>
<sequence length="472" mass="53004">MTLNYPELFVPSLLSFVLVLYVVPWHLRIRNIATLSMSFWMLALNLVHIINPFLWNSTNERKATVYGDICCAIIVGYNFGLPLSHLLLARQLEALTSLRTRSVLYDVSLKRRNKIVDLGLCGVVPILGILVHLTQMDRRYWIAEGFGAMPSTYWDAWGVTWMAIVPIVIAVGALIYTVMALVNIYLRRARTLSMVSADSQTSKDQFIRLYVLSIAELGTCLLRAFFNMNSYHSGPQPFNRDAHEDKHIDMKTIGHIPNELVTGKIQRTLYLQWYTVVACSIVFFFCFATGAETTRFYKRMLSKVLPFVANPDRADMSHLSSKGTGTFGSAKPSQFSSQGTVSSSKEQKVDYDGTYQLDYINSPRTPTAAHYKDSPLSPTYHDGAEIRGRVDSESVPFNQLGPIQSRTETTGAESVAESKFDDIEAQKYWDDILSARARTVRIDSTGVDEEGTAVEKRKKDSYYSSPLGQSAA</sequence>
<dbReference type="EMBL" id="JABELV010000077">
    <property type="protein sequence ID" value="KAG7532017.1"/>
    <property type="molecule type" value="Genomic_DNA"/>
</dbReference>
<feature type="compositionally biased region" description="Polar residues" evidence="10">
    <location>
        <begin position="462"/>
        <end position="472"/>
    </location>
</feature>
<feature type="region of interest" description="Disordered" evidence="10">
    <location>
        <begin position="319"/>
        <end position="347"/>
    </location>
</feature>
<evidence type="ECO:0000256" key="3">
    <source>
        <dbReference type="ARBA" id="ARBA00022507"/>
    </source>
</evidence>
<feature type="transmembrane region" description="Helical" evidence="11">
    <location>
        <begin position="207"/>
        <end position="226"/>
    </location>
</feature>
<comment type="caution">
    <text evidence="12">The sequence shown here is derived from an EMBL/GenBank/DDBJ whole genome shotgun (WGS) entry which is preliminary data.</text>
</comment>
<dbReference type="Pfam" id="PF02076">
    <property type="entry name" value="STE3"/>
    <property type="match status" value="1"/>
</dbReference>
<evidence type="ECO:0000256" key="4">
    <source>
        <dbReference type="ARBA" id="ARBA00022692"/>
    </source>
</evidence>
<keyword evidence="4 11" id="KW-0812">Transmembrane</keyword>
<dbReference type="AlphaFoldDB" id="A0A8K0JLV4"/>